<sequence>MKQLLKLITLLTIGLFFIACGNSTSEGFTKSGKAGALHVVYSSAKPLVVGDNTIAVKVTDAGKPVTGATVEMKVFMPEMPGMPYMEDVKAMNATGESYNANVNFSMGGTWQVKIFIEKDGKKYKHSSSVIL</sequence>
<dbReference type="InterPro" id="IPR032693">
    <property type="entry name" value="YtkA-like_dom"/>
</dbReference>
<protein>
    <recommendedName>
        <fullName evidence="2">YtkA-like domain-containing protein</fullName>
    </recommendedName>
</protein>
<keyword evidence="1" id="KW-0732">Signal</keyword>
<gene>
    <name evidence="3" type="ORF">HELGO_WM5505</name>
</gene>
<dbReference type="EMBL" id="CACVAU010000063">
    <property type="protein sequence ID" value="CAA6821438.1"/>
    <property type="molecule type" value="Genomic_DNA"/>
</dbReference>
<name>A0A6S6TZH3_9BACT</name>
<proteinExistence type="predicted"/>
<dbReference type="PROSITE" id="PS51257">
    <property type="entry name" value="PROKAR_LIPOPROTEIN"/>
    <property type="match status" value="1"/>
</dbReference>
<organism evidence="3">
    <name type="scientific">uncultured Sulfurovum sp</name>
    <dbReference type="NCBI Taxonomy" id="269237"/>
    <lineage>
        <taxon>Bacteria</taxon>
        <taxon>Pseudomonadati</taxon>
        <taxon>Campylobacterota</taxon>
        <taxon>Epsilonproteobacteria</taxon>
        <taxon>Campylobacterales</taxon>
        <taxon>Sulfurovaceae</taxon>
        <taxon>Sulfurovum</taxon>
        <taxon>environmental samples</taxon>
    </lineage>
</organism>
<dbReference type="AlphaFoldDB" id="A0A6S6TZH3"/>
<evidence type="ECO:0000256" key="1">
    <source>
        <dbReference type="SAM" id="SignalP"/>
    </source>
</evidence>
<dbReference type="Pfam" id="PF13115">
    <property type="entry name" value="YtkA"/>
    <property type="match status" value="1"/>
</dbReference>
<reference evidence="3" key="1">
    <citation type="submission" date="2020-01" db="EMBL/GenBank/DDBJ databases">
        <authorList>
            <person name="Meier V. D."/>
            <person name="Meier V D."/>
        </authorList>
    </citation>
    <scope>NUCLEOTIDE SEQUENCE</scope>
    <source>
        <strain evidence="3">HLG_WM_MAG_05</strain>
    </source>
</reference>
<evidence type="ECO:0000313" key="3">
    <source>
        <dbReference type="EMBL" id="CAA6821438.1"/>
    </source>
</evidence>
<feature type="chain" id="PRO_5028387789" description="YtkA-like domain-containing protein" evidence="1">
    <location>
        <begin position="22"/>
        <end position="131"/>
    </location>
</feature>
<evidence type="ECO:0000259" key="2">
    <source>
        <dbReference type="Pfam" id="PF13115"/>
    </source>
</evidence>
<feature type="signal peptide" evidence="1">
    <location>
        <begin position="1"/>
        <end position="21"/>
    </location>
</feature>
<feature type="domain" description="YtkA-like" evidence="2">
    <location>
        <begin position="37"/>
        <end position="114"/>
    </location>
</feature>
<accession>A0A6S6TZH3</accession>